<feature type="compositionally biased region" description="Basic and acidic residues" evidence="7">
    <location>
        <begin position="206"/>
        <end position="222"/>
    </location>
</feature>
<dbReference type="PANTHER" id="PTHR12214:SF0">
    <property type="entry name" value="LD29489P"/>
    <property type="match status" value="1"/>
</dbReference>
<feature type="compositionally biased region" description="Basic and acidic residues" evidence="7">
    <location>
        <begin position="462"/>
        <end position="478"/>
    </location>
</feature>
<dbReference type="Gene3D" id="1.25.10.20">
    <property type="entry name" value="Vitellinogen, superhelical"/>
    <property type="match status" value="1"/>
</dbReference>
<dbReference type="SUPFAM" id="SSF48431">
    <property type="entry name" value="Lipovitellin-phosvitin complex, superhelical domain"/>
    <property type="match status" value="1"/>
</dbReference>
<dbReference type="InterPro" id="IPR011030">
    <property type="entry name" value="Lipovitellin_superhlx_dom"/>
</dbReference>
<name>A0A232F256_9HYME</name>
<dbReference type="InterPro" id="IPR015819">
    <property type="entry name" value="Lipid_transp_b-sht_shell"/>
</dbReference>
<dbReference type="PANTHER" id="PTHR12214">
    <property type="entry name" value="GC-RICH SEQUENCE DNA-BINDING FACTOR"/>
    <property type="match status" value="1"/>
</dbReference>
<dbReference type="InterPro" id="IPR015255">
    <property type="entry name" value="Vitellinogen_open_b-sht"/>
</dbReference>
<evidence type="ECO:0000256" key="4">
    <source>
        <dbReference type="ARBA" id="ARBA00023242"/>
    </source>
</evidence>
<gene>
    <name evidence="9" type="ORF">TSAR_003261</name>
</gene>
<dbReference type="GO" id="GO:0000390">
    <property type="term" value="P:spliceosomal complex disassembly"/>
    <property type="evidence" value="ECO:0007669"/>
    <property type="project" value="InterPro"/>
</dbReference>
<feature type="region of interest" description="Disordered" evidence="7">
    <location>
        <begin position="195"/>
        <end position="239"/>
    </location>
</feature>
<reference evidence="9 10" key="1">
    <citation type="journal article" date="2017" name="Curr. Biol.">
        <title>The Evolution of Venom by Co-option of Single-Copy Genes.</title>
        <authorList>
            <person name="Martinson E.O."/>
            <person name="Mrinalini"/>
            <person name="Kelkar Y.D."/>
            <person name="Chang C.H."/>
            <person name="Werren J.H."/>
        </authorList>
    </citation>
    <scope>NUCLEOTIDE SEQUENCE [LARGE SCALE GENOMIC DNA]</scope>
    <source>
        <strain evidence="9 10">Alberta</strain>
        <tissue evidence="9">Whole body</tissue>
    </source>
</reference>
<dbReference type="GO" id="GO:0005319">
    <property type="term" value="F:lipid transporter activity"/>
    <property type="evidence" value="ECO:0007669"/>
    <property type="project" value="InterPro"/>
</dbReference>
<evidence type="ECO:0000259" key="8">
    <source>
        <dbReference type="PROSITE" id="PS51211"/>
    </source>
</evidence>
<sequence>MSLFNKPKRNIRRRHFNDEEEDNENRSMETEDMQILKNKVKKKDKPKQTLLSFGDDLDEADEGEVFKVKKSSRSRRLMKQLDQERKKKKGEEKMQVDSDSTNMSNMQEKDLEIKTDDLVVKIKNTGPMILNGRDALTAGKNDYSSEDEVDNQGPVFQNKSDRSENMKFFLQSGCIPDAAMIHAARKRRQKARELGHDYIPVEEQSDEKGNSRLVREEDHDRSDDEDSQERINMTVDTDALDKEKRRQAFLDSQAPIVKVSDEESEPEEEEWEVQQIRKGVTGAQIAAAHQDSMAQYNALGIGPSHMMESGIPMMTSSIIPAAPPPPMIQPPDPTKCVPVTADEVLSKMRERLNNLREVHRRHELNYDAVIQELLQSKNELEEGENRAPEMAQRYKYYQELRGYVTDLVECLNEKLPMVAALESRWVDLYGDRSTELMERRRQDTRDQAEEVTSASRGPILRRGPEDDARMRRGTEREGRRARRRRARELAPVLPRHMDGMSSDDEVTEQQNLIFRQFRDEIEKESRELFADVEEDFCTVRGILSKLEDWRTTDLESYNDAYVPLCIPKIVSPIIRLQLITWNPIMESAELERSKWYNTLLLYGLDMKETEESLRCDPDVRLIPSTIEKIVVPKLTTIVEKIWDPMSTSQTLRLVGLINRLIRDYPNLNETSKQLETLFNVIFEKIKAAVENDVFIPIFPKQIMDTKHQFYQRQFAMAIKLLRNLLSWQGLLGDVKLKNIALGSLLNRYLVAGLRVSPPVDALTKANMIMSTLPRAWLQGETIEHLKMFAMLIRQLSEQLDQANPAHKPGKEYVFEYEATSSSGVLVPSKAQSSWGFSGTLIVQVDEDAAWMQFESLKTKVSNGVEELDMKNEAIELGESTNDLLKPFKVRYKSGQITNFSVEANEAVWATNIKRSIAGILQLDLASLETQAAFHSMEVNHYGQCTIEYVVTVESDSRRVVRKSVDPRTCTGHPHRTWSNVPRMPCPSSDQNPILKSSERFYEISLIDGAIKLLSVNATGEIYVQPFQSLGEAHFLINNQKIRLISEKDQKATIPSANFQTKHMQHELPGDDLTQGRGTPDKATVFKSISKLLDRLSQRLENPGLDTEINNLHNTTISVLLYYLSMLNRADLQAAFNNISGTSYKEETVRNMFLEALPQVGTTEAALFVLELIQSQTVSDITAIQLLTHLPFHVRKPDVQLLLGLQPLLNLHNKISSEVQHTGILTFGTLVYKTCLSFCPYEMLDDYVKLYLDKFTESKEYEKKMVWLEGLSNIQLGRVVEFLEPIASGNSAESRHLRVLAAWASLPTAPLRPDVIYPVYWPILVNRTEHLEMRVAALTLLIVSNPTPSRLISLYWYLKGEPSRHLYNYFYTTLKSIERTKFPCYTHMGGIAAQFARILHKPVPNEHIITGNYLFDYQDSRRNFGALINGIVIANSLTNIPEVAYITLHNHGSGLDLNHVALYIKAEGLLHAISTNVNDMSFSTRVEDILKQFKFKHHPNSPVHLEIIAYVQQKAVLCLHLNQTNLIKAFKYVSTLQDSTYHVYQSMEFHVNQQRIHVPLTMESIQVTDLGTNVRLAVTANSLFSMRGNFTHISNGRNNHVILRTSIHGTQVLENYNPFNDLWHAAERAQSIHGYLPVNITFGFKEKLFFSYNTPEDKLRAGLTAHVRTVTNIRGYKVRSKLDTLCSNCVDLYTVKRLPHKTSTSNNIFVFKAPELGGLFGVTVFDCEDRIPTEEFMIADVLSSHQSNCRIWPLLETVLLGLHFFDYLSYVPPVGSCGLEVYVEPISSLSSEIRFEYTKKDKYHMLALTRRHLNKVEILQQWNIAIAYDITSWISDTLRIKASKSSSPNEKVMKVCIEGERETPWDWDFLSTKPSEPSSIKLNIIWGPADSAKGKCSGSSLLMQLTGEVTDEQIADSKKDIWPYNECQAQSKDKTFVPYTEACYEASREMSTLRKYKISIAHENPPTQLLKLSWKLRALYDLVGGNSSKKSPNADEMTVVATFPKDSSSGELLFNGEKIKTEFSSSFINSMLVRSRLHKYMDSPFLRSFFSTCILTPSAIKSSNNISHNFEQDKEKLILARCDDNKPRFVLSAVNKGDFVELTLDDETDRIILDSNGEGGTVHNHTHPVPVVRNFEFSYIGSKWIRMDKKTVDLVFAEILLFVHWSKEQVLLFYPNYIQEFVCGYCTLQGPNTDGLYDKL</sequence>
<dbReference type="SMART" id="SM01169">
    <property type="entry name" value="DUF1943"/>
    <property type="match status" value="1"/>
</dbReference>
<keyword evidence="4" id="KW-0539">Nucleus</keyword>
<dbReference type="STRING" id="543379.A0A232F256"/>
<feature type="region of interest" description="Disordered" evidence="7">
    <location>
        <begin position="68"/>
        <end position="104"/>
    </location>
</feature>
<organism evidence="9 10">
    <name type="scientific">Trichomalopsis sarcophagae</name>
    <dbReference type="NCBI Taxonomy" id="543379"/>
    <lineage>
        <taxon>Eukaryota</taxon>
        <taxon>Metazoa</taxon>
        <taxon>Ecdysozoa</taxon>
        <taxon>Arthropoda</taxon>
        <taxon>Hexapoda</taxon>
        <taxon>Insecta</taxon>
        <taxon>Pterygota</taxon>
        <taxon>Neoptera</taxon>
        <taxon>Endopterygota</taxon>
        <taxon>Hymenoptera</taxon>
        <taxon>Apocrita</taxon>
        <taxon>Proctotrupomorpha</taxon>
        <taxon>Chalcidoidea</taxon>
        <taxon>Pteromalidae</taxon>
        <taxon>Pteromalinae</taxon>
        <taxon>Trichomalopsis</taxon>
    </lineage>
</organism>
<dbReference type="InterPro" id="IPR015816">
    <property type="entry name" value="Vitellinogen_b-sht_N"/>
</dbReference>
<dbReference type="SMART" id="SM00638">
    <property type="entry name" value="LPD_N"/>
    <property type="match status" value="1"/>
</dbReference>
<dbReference type="Pfam" id="PF15458">
    <property type="entry name" value="NTR2"/>
    <property type="match status" value="1"/>
</dbReference>
<dbReference type="Gene3D" id="2.30.230.10">
    <property type="entry name" value="Lipovitellin, beta-sheet shell regions, chain A"/>
    <property type="match status" value="1"/>
</dbReference>
<accession>A0A232F256</accession>
<dbReference type="SUPFAM" id="SSF56968">
    <property type="entry name" value="Lipovitellin-phosvitin complex, beta-sheet shell regions"/>
    <property type="match status" value="1"/>
</dbReference>
<feature type="domain" description="Vitellogenin" evidence="8">
    <location>
        <begin position="806"/>
        <end position="1444"/>
    </location>
</feature>
<keyword evidence="10" id="KW-1185">Reference proteome</keyword>
<dbReference type="GO" id="GO:0071008">
    <property type="term" value="C:U2-type post-mRNA release spliceosomal complex"/>
    <property type="evidence" value="ECO:0007669"/>
    <property type="project" value="InterPro"/>
</dbReference>
<evidence type="ECO:0000256" key="6">
    <source>
        <dbReference type="SAM" id="Coils"/>
    </source>
</evidence>
<comment type="caution">
    <text evidence="5">Lacks conserved residue(s) required for the propagation of feature annotation.</text>
</comment>
<feature type="compositionally biased region" description="Basic residues" evidence="7">
    <location>
        <begin position="68"/>
        <end position="78"/>
    </location>
</feature>
<evidence type="ECO:0000256" key="3">
    <source>
        <dbReference type="ARBA" id="ARBA00022729"/>
    </source>
</evidence>
<dbReference type="EMBL" id="NNAY01001262">
    <property type="protein sequence ID" value="OXU24573.1"/>
    <property type="molecule type" value="Genomic_DNA"/>
</dbReference>
<comment type="similarity">
    <text evidence="2">Belongs to the GCF family.</text>
</comment>
<feature type="region of interest" description="Disordered" evidence="7">
    <location>
        <begin position="1"/>
        <end position="56"/>
    </location>
</feature>
<evidence type="ECO:0000256" key="2">
    <source>
        <dbReference type="ARBA" id="ARBA00010801"/>
    </source>
</evidence>
<feature type="region of interest" description="Disordered" evidence="7">
    <location>
        <begin position="437"/>
        <end position="485"/>
    </location>
</feature>
<dbReference type="Pfam" id="PF01347">
    <property type="entry name" value="Vitellogenin_N"/>
    <property type="match status" value="1"/>
</dbReference>
<feature type="compositionally biased region" description="Basic and acidic residues" evidence="7">
    <location>
        <begin position="437"/>
        <end position="448"/>
    </location>
</feature>
<evidence type="ECO:0000313" key="10">
    <source>
        <dbReference type="Proteomes" id="UP000215335"/>
    </source>
</evidence>
<dbReference type="InterPro" id="IPR028211">
    <property type="entry name" value="Ntr2"/>
</dbReference>
<feature type="compositionally biased region" description="Basic and acidic residues" evidence="7">
    <location>
        <begin position="79"/>
        <end position="96"/>
    </location>
</feature>
<dbReference type="OrthoDB" id="5956066at2759"/>
<comment type="caution">
    <text evidence="9">The sequence shown here is derived from an EMBL/GenBank/DDBJ whole genome shotgun (WGS) entry which is preliminary data.</text>
</comment>
<feature type="compositionally biased region" description="Basic residues" evidence="7">
    <location>
        <begin position="1"/>
        <end position="15"/>
    </location>
</feature>
<dbReference type="InterPro" id="IPR001747">
    <property type="entry name" value="Vitellogenin_N"/>
</dbReference>
<evidence type="ECO:0000256" key="5">
    <source>
        <dbReference type="PROSITE-ProRule" id="PRU00557"/>
    </source>
</evidence>
<dbReference type="InterPro" id="IPR022783">
    <property type="entry name" value="GCFC_dom"/>
</dbReference>
<dbReference type="Proteomes" id="UP000215335">
    <property type="component" value="Unassembled WGS sequence"/>
</dbReference>
<dbReference type="GO" id="GO:0003677">
    <property type="term" value="F:DNA binding"/>
    <property type="evidence" value="ECO:0007669"/>
    <property type="project" value="InterPro"/>
</dbReference>
<protein>
    <recommendedName>
        <fullName evidence="8">Vitellogenin domain-containing protein</fullName>
    </recommendedName>
</protein>
<evidence type="ECO:0000256" key="7">
    <source>
        <dbReference type="SAM" id="MobiDB-lite"/>
    </source>
</evidence>
<feature type="coiled-coil region" evidence="6">
    <location>
        <begin position="345"/>
        <end position="386"/>
    </location>
</feature>
<keyword evidence="6" id="KW-0175">Coiled coil</keyword>
<dbReference type="Pfam" id="PF07842">
    <property type="entry name" value="GCFC"/>
    <property type="match status" value="1"/>
</dbReference>
<dbReference type="InterPro" id="IPR012890">
    <property type="entry name" value="GCFC2-like"/>
</dbReference>
<proteinExistence type="inferred from homology"/>
<keyword evidence="3" id="KW-0732">Signal</keyword>
<evidence type="ECO:0000313" key="9">
    <source>
        <dbReference type="EMBL" id="OXU24573.1"/>
    </source>
</evidence>
<evidence type="ECO:0000256" key="1">
    <source>
        <dbReference type="ARBA" id="ARBA00004123"/>
    </source>
</evidence>
<dbReference type="PROSITE" id="PS51211">
    <property type="entry name" value="VITELLOGENIN"/>
    <property type="match status" value="1"/>
</dbReference>
<comment type="subcellular location">
    <subcellularLocation>
        <location evidence="1">Nucleus</location>
    </subcellularLocation>
</comment>